<reference evidence="2" key="2">
    <citation type="submission" date="2013-05" db="EMBL/GenBank/DDBJ databases">
        <authorList>
            <person name="Carter J.-M."/>
            <person name="Baker S.C."/>
            <person name="Pink R."/>
            <person name="Carter D.R.F."/>
            <person name="Collins A."/>
            <person name="Tomlin J."/>
            <person name="Gibbs M."/>
            <person name="Breuker C.J."/>
        </authorList>
    </citation>
    <scope>NUCLEOTIDE SEQUENCE</scope>
    <source>
        <tissue evidence="2">Ovary</tissue>
    </source>
</reference>
<feature type="chain" id="PRO_5004531789" description="Secreted protein" evidence="1">
    <location>
        <begin position="20"/>
        <end position="78"/>
    </location>
</feature>
<organism evidence="2">
    <name type="scientific">Pararge aegeria</name>
    <name type="common">speckled wood butterfly</name>
    <dbReference type="NCBI Taxonomy" id="116150"/>
    <lineage>
        <taxon>Eukaryota</taxon>
        <taxon>Metazoa</taxon>
        <taxon>Ecdysozoa</taxon>
        <taxon>Arthropoda</taxon>
        <taxon>Hexapoda</taxon>
        <taxon>Insecta</taxon>
        <taxon>Pterygota</taxon>
        <taxon>Neoptera</taxon>
        <taxon>Endopterygota</taxon>
        <taxon>Lepidoptera</taxon>
        <taxon>Glossata</taxon>
        <taxon>Ditrysia</taxon>
        <taxon>Papilionoidea</taxon>
        <taxon>Nymphalidae</taxon>
        <taxon>Satyrinae</taxon>
        <taxon>Satyrini</taxon>
        <taxon>Parargina</taxon>
        <taxon>Pararge</taxon>
    </lineage>
</organism>
<name>S4NS79_9NEOP</name>
<evidence type="ECO:0008006" key="3">
    <source>
        <dbReference type="Google" id="ProtNLM"/>
    </source>
</evidence>
<feature type="signal peptide" evidence="1">
    <location>
        <begin position="1"/>
        <end position="19"/>
    </location>
</feature>
<dbReference type="AlphaFoldDB" id="S4NS79"/>
<dbReference type="EMBL" id="GAIX01012631">
    <property type="protein sequence ID" value="JAA79929.1"/>
    <property type="molecule type" value="Transcribed_RNA"/>
</dbReference>
<sequence>MIMFLILGVRVPPARLVWAGDLFLSGRGQNFNFSLNFNNRELECVVCISGGDNMCRPIRVGSDLWANTAQSTLTLYAS</sequence>
<evidence type="ECO:0000256" key="1">
    <source>
        <dbReference type="SAM" id="SignalP"/>
    </source>
</evidence>
<accession>S4NS79</accession>
<keyword evidence="1" id="KW-0732">Signal</keyword>
<protein>
    <recommendedName>
        <fullName evidence="3">Secreted protein</fullName>
    </recommendedName>
</protein>
<proteinExistence type="predicted"/>
<reference evidence="2" key="1">
    <citation type="journal article" date="2013" name="BMC Genomics">
        <title>Unscrambling butterfly oogenesis.</title>
        <authorList>
            <person name="Carter J.M."/>
            <person name="Baker S.C."/>
            <person name="Pink R."/>
            <person name="Carter D.R."/>
            <person name="Collins A."/>
            <person name="Tomlin J."/>
            <person name="Gibbs M."/>
            <person name="Breuker C.J."/>
        </authorList>
    </citation>
    <scope>NUCLEOTIDE SEQUENCE</scope>
    <source>
        <tissue evidence="2">Ovary</tissue>
    </source>
</reference>
<evidence type="ECO:0000313" key="2">
    <source>
        <dbReference type="EMBL" id="JAA79929.1"/>
    </source>
</evidence>